<gene>
    <name evidence="3" type="ORF">US91_C0009G0030</name>
</gene>
<evidence type="ECO:0000313" key="3">
    <source>
        <dbReference type="EMBL" id="KKQ69827.1"/>
    </source>
</evidence>
<reference evidence="3 4" key="1">
    <citation type="journal article" date="2015" name="Nature">
        <title>rRNA introns, odd ribosomes, and small enigmatic genomes across a large radiation of phyla.</title>
        <authorList>
            <person name="Brown C.T."/>
            <person name="Hug L.A."/>
            <person name="Thomas B.C."/>
            <person name="Sharon I."/>
            <person name="Castelle C.J."/>
            <person name="Singh A."/>
            <person name="Wilkins M.J."/>
            <person name="Williams K.H."/>
            <person name="Banfield J.F."/>
        </authorList>
    </citation>
    <scope>NUCLEOTIDE SEQUENCE [LARGE SCALE GENOMIC DNA]</scope>
</reference>
<dbReference type="NCBIfam" id="TIGR00282">
    <property type="entry name" value="TIGR00282 family metallophosphoesterase"/>
    <property type="match status" value="1"/>
</dbReference>
<feature type="binding site" evidence="2">
    <location>
        <position position="39"/>
    </location>
    <ligand>
        <name>Fe cation</name>
        <dbReference type="ChEBI" id="CHEBI:24875"/>
        <label>1</label>
    </ligand>
</feature>
<dbReference type="PANTHER" id="PTHR36303:SF1">
    <property type="entry name" value="2',3'-CYCLIC-NUCLEOTIDE 2'-PHOSPHODIESTERASE"/>
    <property type="match status" value="1"/>
</dbReference>
<feature type="active site" description="Proton donor" evidence="1">
    <location>
        <position position="68"/>
    </location>
</feature>
<dbReference type="GO" id="GO:0046872">
    <property type="term" value="F:metal ion binding"/>
    <property type="evidence" value="ECO:0007669"/>
    <property type="project" value="UniProtKB-KW"/>
</dbReference>
<dbReference type="EMBL" id="LBUU01000009">
    <property type="protein sequence ID" value="KKQ69827.1"/>
    <property type="molecule type" value="Genomic_DNA"/>
</dbReference>
<dbReference type="Gene3D" id="3.60.21.10">
    <property type="match status" value="1"/>
</dbReference>
<dbReference type="InterPro" id="IPR005235">
    <property type="entry name" value="YmdB-like"/>
</dbReference>
<dbReference type="AlphaFoldDB" id="A0A0G0JT42"/>
<dbReference type="PATRIC" id="fig|1618638.3.peg.1035"/>
<proteinExistence type="predicted"/>
<evidence type="ECO:0000256" key="1">
    <source>
        <dbReference type="PIRSR" id="PIRSR004789-50"/>
    </source>
</evidence>
<dbReference type="PANTHER" id="PTHR36303">
    <property type="entry name" value="2',3'-CYCLIC-NUCLEOTIDE 2'-PHOSPHODIESTERASE"/>
    <property type="match status" value="1"/>
</dbReference>
<evidence type="ECO:0000256" key="2">
    <source>
        <dbReference type="PIRSR" id="PIRSR004789-51"/>
    </source>
</evidence>
<comment type="caution">
    <text evidence="3">The sequence shown here is derived from an EMBL/GenBank/DDBJ whole genome shotgun (WGS) entry which is preliminary data.</text>
</comment>
<feature type="binding site" evidence="2">
    <location>
        <position position="178"/>
    </location>
    <ligand>
        <name>Fe cation</name>
        <dbReference type="ChEBI" id="CHEBI:24875"/>
        <label>2</label>
    </ligand>
</feature>
<dbReference type="Pfam" id="PF13277">
    <property type="entry name" value="YmdB"/>
    <property type="match status" value="1"/>
</dbReference>
<feature type="binding site" evidence="2">
    <location>
        <position position="180"/>
    </location>
    <ligand>
        <name>Fe cation</name>
        <dbReference type="ChEBI" id="CHEBI:24875"/>
        <label>1</label>
    </ligand>
</feature>
<name>A0A0G0JT42_9BACT</name>
<feature type="binding site" evidence="2">
    <location>
        <position position="40"/>
    </location>
    <ligand>
        <name>Fe cation</name>
        <dbReference type="ChEBI" id="CHEBI:24875"/>
        <label>1</label>
    </ligand>
</feature>
<evidence type="ECO:0000313" key="4">
    <source>
        <dbReference type="Proteomes" id="UP000034022"/>
    </source>
</evidence>
<sequence>MNILFIGDIVGKIGRESVKKILPELRKELKLDFVIANAENTAHGSGITATVLDELKEARIDFFTSGDHAFKNKKHLNVFTDYPLVRPANYPPGVPGEGFKIVTVNGKNIAIINLIGRVFMRLDYDCPFRKIDEILANIDLLEKKIFAIIVDIHAEATSEKVCLSYYLDGRVSAVLGTHTHVMTADARILEKGTAYISDVGMVGAANSSLGIDKENIIKTFLEQIKYKHEIPEIGETIFNAVLLVIDDKTGRIKKIKPVVRSFKIN</sequence>
<dbReference type="SUPFAM" id="SSF56300">
    <property type="entry name" value="Metallo-dependent phosphatases"/>
    <property type="match status" value="1"/>
</dbReference>
<feature type="binding site" evidence="2">
    <location>
        <position position="39"/>
    </location>
    <ligand>
        <name>Fe cation</name>
        <dbReference type="ChEBI" id="CHEBI:24875"/>
        <label>2</label>
    </ligand>
</feature>
<feature type="binding site" evidence="2">
    <location>
        <position position="67"/>
    </location>
    <ligand>
        <name>Fe cation</name>
        <dbReference type="ChEBI" id="CHEBI:24875"/>
        <label>2</label>
    </ligand>
</feature>
<dbReference type="Proteomes" id="UP000034022">
    <property type="component" value="Unassembled WGS sequence"/>
</dbReference>
<feature type="binding site" evidence="2">
    <location>
        <position position="8"/>
    </location>
    <ligand>
        <name>Fe cation</name>
        <dbReference type="ChEBI" id="CHEBI:24875"/>
        <label>1</label>
    </ligand>
</feature>
<accession>A0A0G0JT42</accession>
<dbReference type="GO" id="GO:0004113">
    <property type="term" value="F:2',3'-cyclic-nucleotide 3'-phosphodiesterase activity"/>
    <property type="evidence" value="ECO:0007669"/>
    <property type="project" value="TreeGrafter"/>
</dbReference>
<dbReference type="PIRSF" id="PIRSF004789">
    <property type="entry name" value="DR1281"/>
    <property type="match status" value="1"/>
</dbReference>
<protein>
    <recommendedName>
        <fullName evidence="5">Metallophosphoesterase</fullName>
    </recommendedName>
</protein>
<feature type="binding site" evidence="2">
    <location>
        <position position="153"/>
    </location>
    <ligand>
        <name>Fe cation</name>
        <dbReference type="ChEBI" id="CHEBI:24875"/>
        <label>2</label>
    </ligand>
</feature>
<evidence type="ECO:0008006" key="5">
    <source>
        <dbReference type="Google" id="ProtNLM"/>
    </source>
</evidence>
<organism evidence="3 4">
    <name type="scientific">Candidatus Falkowbacteria bacterium GW2011_GWE1_38_31</name>
    <dbReference type="NCBI Taxonomy" id="1618638"/>
    <lineage>
        <taxon>Bacteria</taxon>
        <taxon>Candidatus Falkowiibacteriota</taxon>
    </lineage>
</organism>
<keyword evidence="2" id="KW-0479">Metal-binding</keyword>
<dbReference type="InterPro" id="IPR029052">
    <property type="entry name" value="Metallo-depent_PP-like"/>
</dbReference>